<protein>
    <submittedName>
        <fullName evidence="2">Uncharacterized protein</fullName>
    </submittedName>
</protein>
<proteinExistence type="predicted"/>
<feature type="region of interest" description="Disordered" evidence="1">
    <location>
        <begin position="1"/>
        <end position="76"/>
    </location>
</feature>
<keyword evidence="3" id="KW-1185">Reference proteome</keyword>
<dbReference type="PANTHER" id="PTHR31865">
    <property type="entry name" value="OSJNBA0071G03.3 PROTEIN"/>
    <property type="match status" value="1"/>
</dbReference>
<dbReference type="EMBL" id="JAEFBK010000012">
    <property type="protein sequence ID" value="KAG7540462.1"/>
    <property type="molecule type" value="Genomic_DNA"/>
</dbReference>
<dbReference type="InterPro" id="IPR012881">
    <property type="entry name" value="DUF1685"/>
</dbReference>
<dbReference type="AlphaFoldDB" id="A0A8T1XZF7"/>
<name>A0A8T1XZF7_9BRAS</name>
<reference evidence="2 3" key="1">
    <citation type="submission" date="2020-12" db="EMBL/GenBank/DDBJ databases">
        <title>Concerted genomic and epigenomic changes stabilize Arabidopsis allopolyploids.</title>
        <authorList>
            <person name="Chen Z."/>
        </authorList>
    </citation>
    <scope>NUCLEOTIDE SEQUENCE [LARGE SCALE GENOMIC DNA]</scope>
    <source>
        <strain evidence="2">Allo738</strain>
        <tissue evidence="2">Leaf</tissue>
    </source>
</reference>
<dbReference type="PANTHER" id="PTHR31865:SF22">
    <property type="entry name" value="DUF1685 FAMILY PROTEIN"/>
    <property type="match status" value="1"/>
</dbReference>
<feature type="compositionally biased region" description="Polar residues" evidence="1">
    <location>
        <begin position="1"/>
        <end position="20"/>
    </location>
</feature>
<organism evidence="2 3">
    <name type="scientific">Arabidopsis thaliana x Arabidopsis arenosa</name>
    <dbReference type="NCBI Taxonomy" id="1240361"/>
    <lineage>
        <taxon>Eukaryota</taxon>
        <taxon>Viridiplantae</taxon>
        <taxon>Streptophyta</taxon>
        <taxon>Embryophyta</taxon>
        <taxon>Tracheophyta</taxon>
        <taxon>Spermatophyta</taxon>
        <taxon>Magnoliopsida</taxon>
        <taxon>eudicotyledons</taxon>
        <taxon>Gunneridae</taxon>
        <taxon>Pentapetalae</taxon>
        <taxon>rosids</taxon>
        <taxon>malvids</taxon>
        <taxon>Brassicales</taxon>
        <taxon>Brassicaceae</taxon>
        <taxon>Camelineae</taxon>
        <taxon>Arabidopsis</taxon>
    </lineage>
</organism>
<feature type="compositionally biased region" description="Polar residues" evidence="1">
    <location>
        <begin position="133"/>
        <end position="147"/>
    </location>
</feature>
<sequence>MKLKDNPTNGEGLTETNKNLATFKMSKRNAPPSQPPPRPLVKQHSWSPDADREEAWLRKKGKKPSGRLGRSKSVTDEDLEELKGCIELGFGFEPDSPDLDPRLSETLPALGLYCAVNKQYSSRLSRTSSLSSIASEGENSNSSTTIVDQGDDPETMKLRLKQWAQVVACSVRQFSGEPN</sequence>
<evidence type="ECO:0000313" key="2">
    <source>
        <dbReference type="EMBL" id="KAG7540462.1"/>
    </source>
</evidence>
<accession>A0A8T1XZF7</accession>
<evidence type="ECO:0000313" key="3">
    <source>
        <dbReference type="Proteomes" id="UP000694240"/>
    </source>
</evidence>
<dbReference type="Proteomes" id="UP000694240">
    <property type="component" value="Chromosome 12"/>
</dbReference>
<evidence type="ECO:0000256" key="1">
    <source>
        <dbReference type="SAM" id="MobiDB-lite"/>
    </source>
</evidence>
<dbReference type="Pfam" id="PF07939">
    <property type="entry name" value="DUF1685"/>
    <property type="match status" value="1"/>
</dbReference>
<feature type="region of interest" description="Disordered" evidence="1">
    <location>
        <begin position="126"/>
        <end position="153"/>
    </location>
</feature>
<gene>
    <name evidence="2" type="ORF">ISN45_Aa07g006640</name>
</gene>
<comment type="caution">
    <text evidence="2">The sequence shown here is derived from an EMBL/GenBank/DDBJ whole genome shotgun (WGS) entry which is preliminary data.</text>
</comment>